<name>A0AAW1JNE7_SAPOF</name>
<dbReference type="EMBL" id="JBDFQZ010000007">
    <property type="protein sequence ID" value="KAK9705780.1"/>
    <property type="molecule type" value="Genomic_DNA"/>
</dbReference>
<feature type="region of interest" description="Disordered" evidence="1">
    <location>
        <begin position="1"/>
        <end position="20"/>
    </location>
</feature>
<evidence type="ECO:0000313" key="2">
    <source>
        <dbReference type="EMBL" id="KAK9705780.1"/>
    </source>
</evidence>
<gene>
    <name evidence="2" type="ORF">RND81_07G081200</name>
</gene>
<dbReference type="AlphaFoldDB" id="A0AAW1JNE7"/>
<accession>A0AAW1JNE7</accession>
<keyword evidence="3" id="KW-1185">Reference proteome</keyword>
<feature type="region of interest" description="Disordered" evidence="1">
    <location>
        <begin position="149"/>
        <end position="193"/>
    </location>
</feature>
<evidence type="ECO:0000256" key="1">
    <source>
        <dbReference type="SAM" id="MobiDB-lite"/>
    </source>
</evidence>
<protein>
    <submittedName>
        <fullName evidence="2">Uncharacterized protein</fullName>
    </submittedName>
</protein>
<dbReference type="PANTHER" id="PTHR36811:SF2">
    <property type="entry name" value="OS08G0444440 PROTEIN"/>
    <property type="match status" value="1"/>
</dbReference>
<dbReference type="PANTHER" id="PTHR36811">
    <property type="entry name" value="OS08G0444440 PROTEIN"/>
    <property type="match status" value="1"/>
</dbReference>
<evidence type="ECO:0000313" key="3">
    <source>
        <dbReference type="Proteomes" id="UP001443914"/>
    </source>
</evidence>
<sequence>MNVMRVNSKGKIMKNSSKRNKISKREKRVNIFNKIPGIINYLTSDFHFYSPLITPSSSSTQYDVHETEMEKNETVLGNDGGKLKDKVVKYLKSDAYLYAPLGDIRHRYNALVKNVISSPRVQEVPFTRVTSTVLSKKIAWQTKQVAQDSVGDLAKGGRPDRGAKSPPTPAILDGKKQVTRRTVRDLSKSSNYK</sequence>
<comment type="caution">
    <text evidence="2">The sequence shown here is derived from an EMBL/GenBank/DDBJ whole genome shotgun (WGS) entry which is preliminary data.</text>
</comment>
<reference evidence="2" key="1">
    <citation type="submission" date="2024-03" db="EMBL/GenBank/DDBJ databases">
        <title>WGS assembly of Saponaria officinalis var. Norfolk2.</title>
        <authorList>
            <person name="Jenkins J."/>
            <person name="Shu S."/>
            <person name="Grimwood J."/>
            <person name="Barry K."/>
            <person name="Goodstein D."/>
            <person name="Schmutz J."/>
            <person name="Leebens-Mack J."/>
            <person name="Osbourn A."/>
        </authorList>
    </citation>
    <scope>NUCLEOTIDE SEQUENCE [LARGE SCALE GENOMIC DNA]</scope>
    <source>
        <strain evidence="2">JIC</strain>
    </source>
</reference>
<dbReference type="Proteomes" id="UP001443914">
    <property type="component" value="Unassembled WGS sequence"/>
</dbReference>
<organism evidence="2 3">
    <name type="scientific">Saponaria officinalis</name>
    <name type="common">Common soapwort</name>
    <name type="synonym">Lychnis saponaria</name>
    <dbReference type="NCBI Taxonomy" id="3572"/>
    <lineage>
        <taxon>Eukaryota</taxon>
        <taxon>Viridiplantae</taxon>
        <taxon>Streptophyta</taxon>
        <taxon>Embryophyta</taxon>
        <taxon>Tracheophyta</taxon>
        <taxon>Spermatophyta</taxon>
        <taxon>Magnoliopsida</taxon>
        <taxon>eudicotyledons</taxon>
        <taxon>Gunneridae</taxon>
        <taxon>Pentapetalae</taxon>
        <taxon>Caryophyllales</taxon>
        <taxon>Caryophyllaceae</taxon>
        <taxon>Caryophylleae</taxon>
        <taxon>Saponaria</taxon>
    </lineage>
</organism>
<proteinExistence type="predicted"/>